<dbReference type="InterPro" id="IPR001173">
    <property type="entry name" value="Glyco_trans_2-like"/>
</dbReference>
<dbReference type="RefSeq" id="WP_015818575.1">
    <property type="nucleotide sequence ID" value="NC_012997.1"/>
</dbReference>
<dbReference type="STRING" id="377629.TERTU_4310"/>
<keyword evidence="1" id="KW-0472">Membrane</keyword>
<feature type="transmembrane region" description="Helical" evidence="1">
    <location>
        <begin position="311"/>
        <end position="329"/>
    </location>
</feature>
<keyword evidence="1" id="KW-0812">Transmembrane</keyword>
<dbReference type="eggNOG" id="COG0463">
    <property type="taxonomic scope" value="Bacteria"/>
</dbReference>
<dbReference type="GO" id="GO:0016740">
    <property type="term" value="F:transferase activity"/>
    <property type="evidence" value="ECO:0007669"/>
    <property type="project" value="UniProtKB-KW"/>
</dbReference>
<accession>C5BIC8</accession>
<dbReference type="InterPro" id="IPR029044">
    <property type="entry name" value="Nucleotide-diphossugar_trans"/>
</dbReference>
<evidence type="ECO:0000313" key="4">
    <source>
        <dbReference type="Proteomes" id="UP000009080"/>
    </source>
</evidence>
<evidence type="ECO:0000313" key="3">
    <source>
        <dbReference type="EMBL" id="ACR12463.1"/>
    </source>
</evidence>
<organism evidence="3 4">
    <name type="scientific">Teredinibacter turnerae (strain ATCC 39867 / T7901)</name>
    <dbReference type="NCBI Taxonomy" id="377629"/>
    <lineage>
        <taxon>Bacteria</taxon>
        <taxon>Pseudomonadati</taxon>
        <taxon>Pseudomonadota</taxon>
        <taxon>Gammaproteobacteria</taxon>
        <taxon>Cellvibrionales</taxon>
        <taxon>Cellvibrionaceae</taxon>
        <taxon>Teredinibacter</taxon>
    </lineage>
</organism>
<dbReference type="HOGENOM" id="CLU_789711_0_0_6"/>
<protein>
    <submittedName>
        <fullName evidence="3">Glycosyl transferase, group 2 family domain protein</fullName>
    </submittedName>
</protein>
<dbReference type="SUPFAM" id="SSF53448">
    <property type="entry name" value="Nucleotide-diphospho-sugar transferases"/>
    <property type="match status" value="1"/>
</dbReference>
<evidence type="ECO:0000259" key="2">
    <source>
        <dbReference type="Pfam" id="PF00535"/>
    </source>
</evidence>
<dbReference type="AlphaFoldDB" id="C5BIC8"/>
<dbReference type="Gene3D" id="3.90.550.10">
    <property type="entry name" value="Spore Coat Polysaccharide Biosynthesis Protein SpsA, Chain A"/>
    <property type="match status" value="1"/>
</dbReference>
<dbReference type="OrthoDB" id="7248516at2"/>
<keyword evidence="1" id="KW-1133">Transmembrane helix</keyword>
<sequence length="342" mass="39203">MDISIGVFCYNEQDTIIQTLNNIFEQDLFRSEHRCRIYVLANGCRDNSIPLIREWEAKLSLEKQLQFELLELGFAGKSRTWNHFVHNVLSRESDAVIFADGDIAIPDPAVFSKLVGMVENSELLLASSSLPIKDIEHSGEKPKGLDKLIKMGAADFETVRHSICGQLYIARASTVKDIYMPIGLPVEDGFLRAMIMTNLFTQERDLRRIDSEKSIWHVYESLRGIRSLIRHQIRIVIGTTINRLIFQRLDSLQDRDSRIAELRKSSEDESWLKDLINSSLPEFPYGYIHPKFILKRTKSSFENKKHKSLKGIASILFGLAFDITVYIFANIKMSRGNSAGFW</sequence>
<reference evidence="3 4" key="1">
    <citation type="journal article" date="2009" name="PLoS ONE">
        <title>The complete genome of Teredinibacter turnerae T7901: an intracellular endosymbiont of marine wood-boring bivalves (shipworms).</title>
        <authorList>
            <person name="Yang J.C."/>
            <person name="Madupu R."/>
            <person name="Durkin A.S."/>
            <person name="Ekborg N.A."/>
            <person name="Pedamallu C.S."/>
            <person name="Hostetler J.B."/>
            <person name="Radune D."/>
            <person name="Toms B.S."/>
            <person name="Henrissat B."/>
            <person name="Coutinho P.M."/>
            <person name="Schwarz S."/>
            <person name="Field L."/>
            <person name="Trindade-Silva A.E."/>
            <person name="Soares C.A.G."/>
            <person name="Elshahawi S."/>
            <person name="Hanora A."/>
            <person name="Schmidt E.W."/>
            <person name="Haygood M.G."/>
            <person name="Posfai J."/>
            <person name="Benner J."/>
            <person name="Madinger C."/>
            <person name="Nove J."/>
            <person name="Anton B."/>
            <person name="Chaudhary K."/>
            <person name="Foster J."/>
            <person name="Holman A."/>
            <person name="Kumar S."/>
            <person name="Lessard P.A."/>
            <person name="Luyten Y.A."/>
            <person name="Slatko B."/>
            <person name="Wood N."/>
            <person name="Wu B."/>
            <person name="Teplitski M."/>
            <person name="Mougous J.D."/>
            <person name="Ward N."/>
            <person name="Eisen J.A."/>
            <person name="Badger J.H."/>
            <person name="Distel D.L."/>
        </authorList>
    </citation>
    <scope>NUCLEOTIDE SEQUENCE [LARGE SCALE GENOMIC DNA]</scope>
    <source>
        <strain evidence="4">ATCC 39867 / T7901</strain>
    </source>
</reference>
<dbReference type="KEGG" id="ttu:TERTU_4310"/>
<proteinExistence type="predicted"/>
<keyword evidence="4" id="KW-1185">Reference proteome</keyword>
<feature type="domain" description="Glycosyltransferase 2-like" evidence="2">
    <location>
        <begin position="4"/>
        <end position="124"/>
    </location>
</feature>
<dbReference type="CDD" id="cd00761">
    <property type="entry name" value="Glyco_tranf_GTA_type"/>
    <property type="match status" value="1"/>
</dbReference>
<name>C5BIC8_TERTT</name>
<dbReference type="Pfam" id="PF00535">
    <property type="entry name" value="Glycos_transf_2"/>
    <property type="match status" value="1"/>
</dbReference>
<dbReference type="Proteomes" id="UP000009080">
    <property type="component" value="Chromosome"/>
</dbReference>
<gene>
    <name evidence="3" type="ordered locus">TERTU_4310</name>
</gene>
<dbReference type="EMBL" id="CP001614">
    <property type="protein sequence ID" value="ACR12463.1"/>
    <property type="molecule type" value="Genomic_DNA"/>
</dbReference>
<evidence type="ECO:0000256" key="1">
    <source>
        <dbReference type="SAM" id="Phobius"/>
    </source>
</evidence>
<keyword evidence="3" id="KW-0808">Transferase</keyword>